<keyword evidence="2" id="KW-0808">Transferase</keyword>
<evidence type="ECO:0000256" key="4">
    <source>
        <dbReference type="ARBA" id="ARBA00022741"/>
    </source>
</evidence>
<keyword evidence="3" id="KW-0545">Nucleotide biosynthesis</keyword>
<evidence type="ECO:0000256" key="7">
    <source>
        <dbReference type="ARBA" id="ARBA00049535"/>
    </source>
</evidence>
<dbReference type="Proteomes" id="UP000220102">
    <property type="component" value="Unassembled WGS sequence"/>
</dbReference>
<dbReference type="InterPro" id="IPR029057">
    <property type="entry name" value="PRTase-like"/>
</dbReference>
<dbReference type="CDD" id="cd06223">
    <property type="entry name" value="PRTases_typeI"/>
    <property type="match status" value="1"/>
</dbReference>
<dbReference type="EC" id="2.7.6.1" evidence="1"/>
<dbReference type="InterPro" id="IPR029099">
    <property type="entry name" value="Pribosyltran_N"/>
</dbReference>
<dbReference type="Pfam" id="PF14572">
    <property type="entry name" value="Pribosyl_synth"/>
    <property type="match status" value="1"/>
</dbReference>
<dbReference type="OrthoDB" id="324294at2"/>
<dbReference type="NCBIfam" id="TIGR01251">
    <property type="entry name" value="ribP_PPkin"/>
    <property type="match status" value="1"/>
</dbReference>
<dbReference type="EMBL" id="PDEQ01000006">
    <property type="protein sequence ID" value="PEN12933.1"/>
    <property type="molecule type" value="Genomic_DNA"/>
</dbReference>
<name>A0A2A8CWD5_9BACT</name>
<sequence>MIASAQSFPLHVFAMNTSRRLGEEVARSLGSSLSPHEEREFEAGEHKSRPLRSVRGADVYVISSLDGEKGASANDKLLRMLFFIGALNDARAARVTAIVPYLCYSRKDRRTKVRDPVTTRYVARLFEAVGTDVVLTVDVHNVSAFENAFSCPTEHITAIPTLIERIRQRGISLPVTVVSPDVGGAKRAEACRKHLAAHLGDDVPLAFVEKERSEGIVRGGSVVGRVQGRTVVIVDDLISSGTTLVQAARACRAQGANSVIAAVTHGLFAPEAGVTLAHPSLDAVYVTNSVSASRLPTGHCRTKVVRVDISRLLAEVIHRMHNDDSLSHMTDVYVPERKVVSAE</sequence>
<evidence type="ECO:0000313" key="11">
    <source>
        <dbReference type="Proteomes" id="UP000220102"/>
    </source>
</evidence>
<dbReference type="GO" id="GO:0006164">
    <property type="term" value="P:purine nucleotide biosynthetic process"/>
    <property type="evidence" value="ECO:0007669"/>
    <property type="project" value="TreeGrafter"/>
</dbReference>
<evidence type="ECO:0000256" key="2">
    <source>
        <dbReference type="ARBA" id="ARBA00022679"/>
    </source>
</evidence>
<keyword evidence="11" id="KW-1185">Reference proteome</keyword>
<comment type="caution">
    <text evidence="10">The sequence shown here is derived from an EMBL/GenBank/DDBJ whole genome shotgun (WGS) entry which is preliminary data.</text>
</comment>
<evidence type="ECO:0000256" key="8">
    <source>
        <dbReference type="SAM" id="MobiDB-lite"/>
    </source>
</evidence>
<evidence type="ECO:0000256" key="3">
    <source>
        <dbReference type="ARBA" id="ARBA00022727"/>
    </source>
</evidence>
<dbReference type="GO" id="GO:0005524">
    <property type="term" value="F:ATP binding"/>
    <property type="evidence" value="ECO:0007669"/>
    <property type="project" value="UniProtKB-KW"/>
</dbReference>
<dbReference type="GO" id="GO:0006015">
    <property type="term" value="P:5-phosphoribose 1-diphosphate biosynthetic process"/>
    <property type="evidence" value="ECO:0007669"/>
    <property type="project" value="TreeGrafter"/>
</dbReference>
<proteinExistence type="predicted"/>
<keyword evidence="6" id="KW-0067">ATP-binding</keyword>
<dbReference type="PANTHER" id="PTHR10210:SF32">
    <property type="entry name" value="RIBOSE-PHOSPHATE PYROPHOSPHOKINASE 2"/>
    <property type="match status" value="1"/>
</dbReference>
<evidence type="ECO:0000256" key="1">
    <source>
        <dbReference type="ARBA" id="ARBA00013247"/>
    </source>
</evidence>
<dbReference type="PANTHER" id="PTHR10210">
    <property type="entry name" value="RIBOSE-PHOSPHATE DIPHOSPHOKINASE FAMILY MEMBER"/>
    <property type="match status" value="1"/>
</dbReference>
<dbReference type="GO" id="GO:0002189">
    <property type="term" value="C:ribose phosphate diphosphokinase complex"/>
    <property type="evidence" value="ECO:0007669"/>
    <property type="project" value="TreeGrafter"/>
</dbReference>
<reference evidence="10 11" key="1">
    <citation type="submission" date="2017-10" db="EMBL/GenBank/DDBJ databases">
        <title>Draft genome of Longibacter Salinarum.</title>
        <authorList>
            <person name="Goh K.M."/>
            <person name="Shamsir M.S."/>
            <person name="Lim S.W."/>
        </authorList>
    </citation>
    <scope>NUCLEOTIDE SEQUENCE [LARGE SCALE GENOMIC DNA]</scope>
    <source>
        <strain evidence="10 11">KCTC 52045</strain>
    </source>
</reference>
<dbReference type="GO" id="GO:0016301">
    <property type="term" value="F:kinase activity"/>
    <property type="evidence" value="ECO:0007669"/>
    <property type="project" value="UniProtKB-KW"/>
</dbReference>
<accession>A0A2A8CWD5</accession>
<dbReference type="AlphaFoldDB" id="A0A2A8CWD5"/>
<dbReference type="SMART" id="SM01400">
    <property type="entry name" value="Pribosyltran_N"/>
    <property type="match status" value="1"/>
</dbReference>
<dbReference type="InterPro" id="IPR000836">
    <property type="entry name" value="PRTase_dom"/>
</dbReference>
<evidence type="ECO:0000313" key="10">
    <source>
        <dbReference type="EMBL" id="PEN12933.1"/>
    </source>
</evidence>
<keyword evidence="5 10" id="KW-0418">Kinase</keyword>
<feature type="compositionally biased region" description="Basic and acidic residues" evidence="8">
    <location>
        <begin position="35"/>
        <end position="48"/>
    </location>
</feature>
<dbReference type="RefSeq" id="WP_098076490.1">
    <property type="nucleotide sequence ID" value="NZ_PDEQ01000006.1"/>
</dbReference>
<dbReference type="GO" id="GO:0004749">
    <property type="term" value="F:ribose phosphate diphosphokinase activity"/>
    <property type="evidence" value="ECO:0007669"/>
    <property type="project" value="UniProtKB-EC"/>
</dbReference>
<gene>
    <name evidence="10" type="ORF">CRI94_13095</name>
</gene>
<feature type="domain" description="Ribose-phosphate pyrophosphokinase N-terminal" evidence="9">
    <location>
        <begin position="11"/>
        <end position="130"/>
    </location>
</feature>
<dbReference type="Gene3D" id="3.40.50.2020">
    <property type="match status" value="2"/>
</dbReference>
<evidence type="ECO:0000259" key="9">
    <source>
        <dbReference type="Pfam" id="PF13793"/>
    </source>
</evidence>
<dbReference type="GO" id="GO:0000287">
    <property type="term" value="F:magnesium ion binding"/>
    <property type="evidence" value="ECO:0007669"/>
    <property type="project" value="InterPro"/>
</dbReference>
<protein>
    <recommendedName>
        <fullName evidence="1">ribose-phosphate diphosphokinase</fullName>
        <ecNumber evidence="1">2.7.6.1</ecNumber>
    </recommendedName>
</protein>
<dbReference type="FunFam" id="3.40.50.2020:FF:000014">
    <property type="entry name" value="Ribose-phosphate pyrophosphokinase 1"/>
    <property type="match status" value="1"/>
</dbReference>
<evidence type="ECO:0000256" key="5">
    <source>
        <dbReference type="ARBA" id="ARBA00022777"/>
    </source>
</evidence>
<dbReference type="Pfam" id="PF13793">
    <property type="entry name" value="Pribosyltran_N"/>
    <property type="match status" value="1"/>
</dbReference>
<keyword evidence="4" id="KW-0547">Nucleotide-binding</keyword>
<organism evidence="10 11">
    <name type="scientific">Longibacter salinarum</name>
    <dbReference type="NCBI Taxonomy" id="1850348"/>
    <lineage>
        <taxon>Bacteria</taxon>
        <taxon>Pseudomonadati</taxon>
        <taxon>Rhodothermota</taxon>
        <taxon>Rhodothermia</taxon>
        <taxon>Rhodothermales</taxon>
        <taxon>Salisaetaceae</taxon>
        <taxon>Longibacter</taxon>
    </lineage>
</organism>
<dbReference type="SUPFAM" id="SSF53271">
    <property type="entry name" value="PRTase-like"/>
    <property type="match status" value="2"/>
</dbReference>
<dbReference type="InterPro" id="IPR005946">
    <property type="entry name" value="Rib-P_diPkinase"/>
</dbReference>
<feature type="region of interest" description="Disordered" evidence="8">
    <location>
        <begin position="26"/>
        <end position="48"/>
    </location>
</feature>
<comment type="catalytic activity">
    <reaction evidence="7">
        <text>D-ribose 5-phosphate + ATP = 5-phospho-alpha-D-ribose 1-diphosphate + AMP + H(+)</text>
        <dbReference type="Rhea" id="RHEA:15609"/>
        <dbReference type="ChEBI" id="CHEBI:15378"/>
        <dbReference type="ChEBI" id="CHEBI:30616"/>
        <dbReference type="ChEBI" id="CHEBI:58017"/>
        <dbReference type="ChEBI" id="CHEBI:78346"/>
        <dbReference type="ChEBI" id="CHEBI:456215"/>
        <dbReference type="EC" id="2.7.6.1"/>
    </reaction>
</comment>
<dbReference type="GO" id="GO:0005737">
    <property type="term" value="C:cytoplasm"/>
    <property type="evidence" value="ECO:0007669"/>
    <property type="project" value="TreeGrafter"/>
</dbReference>
<evidence type="ECO:0000256" key="6">
    <source>
        <dbReference type="ARBA" id="ARBA00022840"/>
    </source>
</evidence>